<evidence type="ECO:0000313" key="12">
    <source>
        <dbReference type="Proteomes" id="UP000663940"/>
    </source>
</evidence>
<evidence type="ECO:0000256" key="2">
    <source>
        <dbReference type="ARBA" id="ARBA00006275"/>
    </source>
</evidence>
<evidence type="ECO:0000313" key="10">
    <source>
        <dbReference type="EMBL" id="QTE47510.1"/>
    </source>
</evidence>
<evidence type="ECO:0000313" key="11">
    <source>
        <dbReference type="Proteomes" id="UP000250557"/>
    </source>
</evidence>
<keyword evidence="3 6" id="KW-0732">Signal</keyword>
<comment type="similarity">
    <text evidence="2">Belongs to the SusD family.</text>
</comment>
<dbReference type="EMBL" id="CP071880">
    <property type="protein sequence ID" value="QTE47510.1"/>
    <property type="molecule type" value="Genomic_DNA"/>
</dbReference>
<dbReference type="GO" id="GO:0009279">
    <property type="term" value="C:cell outer membrane"/>
    <property type="evidence" value="ECO:0007669"/>
    <property type="project" value="UniProtKB-SubCell"/>
</dbReference>
<dbReference type="InterPro" id="IPR011990">
    <property type="entry name" value="TPR-like_helical_dom_sf"/>
</dbReference>
<evidence type="ECO:0000256" key="5">
    <source>
        <dbReference type="ARBA" id="ARBA00023237"/>
    </source>
</evidence>
<dbReference type="InterPro" id="IPR012944">
    <property type="entry name" value="SusD_RagB_dom"/>
</dbReference>
<dbReference type="SUPFAM" id="SSF48452">
    <property type="entry name" value="TPR-like"/>
    <property type="match status" value="1"/>
</dbReference>
<evidence type="ECO:0000256" key="4">
    <source>
        <dbReference type="ARBA" id="ARBA00023136"/>
    </source>
</evidence>
<dbReference type="AlphaFoldDB" id="A0AAE6JDN3"/>
<dbReference type="EMBL" id="CP043451">
    <property type="protein sequence ID" value="QEM03717.1"/>
    <property type="molecule type" value="Genomic_DNA"/>
</dbReference>
<keyword evidence="4" id="KW-0472">Membrane</keyword>
<evidence type="ECO:0000313" key="9">
    <source>
        <dbReference type="EMBL" id="QEM03717.1"/>
    </source>
</evidence>
<dbReference type="InterPro" id="IPR033985">
    <property type="entry name" value="SusD-like_N"/>
</dbReference>
<evidence type="ECO:0000259" key="8">
    <source>
        <dbReference type="Pfam" id="PF14322"/>
    </source>
</evidence>
<sequence>MKRSPFKMFRSLYFCVFIMALICCFSCKKQDDWLNIKNNKSDVTPQTLQDFQAILDNDVVFNDLNSILGVIGTDNIYFPDTKLDAENQVTRNTYLWASDIYQGALSADWVNNYQAVEYANIVLDGLEKLPTAQRSTVTAQNIKGQALFMRSFAFYQLSQLFCKPYVLSSAGSDLGVPIRLSLDVNQKVGRGSVKQVYDQMINDLKIAIPLLPLSAQYKTRPNSSAANALLAKVCLSMADYQNAYTFADAALKENATLLDFNKLNISSTAPFPSFAQNNPEIMWYAYSYGLTATICNAKATSRISTDLYNSYIPGDLRKTTYFISDGAGAFRPKANYSARPYNFCGIANDEIYLIRAECAARNNYVTIALADINALMKYRLSPDAFVAFTSTDPVTLLNKILAERRRELVLTGNTRWEDLRRLNQDSRFSLTIQHEYHGNTYILAPNDKRYVFPLPQDEITINHLPQNPR</sequence>
<dbReference type="Pfam" id="PF07980">
    <property type="entry name" value="SusD_RagB"/>
    <property type="match status" value="1"/>
</dbReference>
<proteinExistence type="inferred from homology"/>
<comment type="subcellular location">
    <subcellularLocation>
        <location evidence="1">Cell outer membrane</location>
    </subcellularLocation>
</comment>
<evidence type="ECO:0000256" key="3">
    <source>
        <dbReference type="ARBA" id="ARBA00022729"/>
    </source>
</evidence>
<evidence type="ECO:0000256" key="1">
    <source>
        <dbReference type="ARBA" id="ARBA00004442"/>
    </source>
</evidence>
<feature type="domain" description="RagB/SusD" evidence="7">
    <location>
        <begin position="350"/>
        <end position="467"/>
    </location>
</feature>
<dbReference type="Proteomes" id="UP000663940">
    <property type="component" value="Chromosome"/>
</dbReference>
<keyword evidence="5" id="KW-0998">Cell outer membrane</keyword>
<protein>
    <submittedName>
        <fullName evidence="9">RagB/SusD family nutrient uptake outer membrane protein</fullName>
    </submittedName>
</protein>
<name>A0AAE6JDN3_9SPHI</name>
<feature type="domain" description="SusD-like N-terminal" evidence="8">
    <location>
        <begin position="32"/>
        <end position="235"/>
    </location>
</feature>
<evidence type="ECO:0000256" key="6">
    <source>
        <dbReference type="SAM" id="SignalP"/>
    </source>
</evidence>
<gene>
    <name evidence="9" type="ORF">DIU31_009405</name>
    <name evidence="10" type="ORF">J3L21_18240</name>
</gene>
<evidence type="ECO:0000259" key="7">
    <source>
        <dbReference type="Pfam" id="PF07980"/>
    </source>
</evidence>
<dbReference type="Gene3D" id="1.25.40.390">
    <property type="match status" value="2"/>
</dbReference>
<dbReference type="Pfam" id="PF14322">
    <property type="entry name" value="SusD-like_3"/>
    <property type="match status" value="1"/>
</dbReference>
<dbReference type="RefSeq" id="WP_112652449.1">
    <property type="nucleotide sequence ID" value="NZ_CP043451.1"/>
</dbReference>
<feature type="signal peptide" evidence="6">
    <location>
        <begin position="1"/>
        <end position="29"/>
    </location>
</feature>
<reference evidence="10 12" key="2">
    <citation type="submission" date="2021-03" db="EMBL/GenBank/DDBJ databases">
        <title>Mucilaginibacter strains isolated from gold and copper mining confer multi heavy-metal resistance.</title>
        <authorList>
            <person name="Li Y."/>
        </authorList>
    </citation>
    <scope>NUCLEOTIDE SEQUENCE [LARGE SCALE GENOMIC DNA]</scope>
    <source>
        <strain evidence="10 12">P2-4</strain>
    </source>
</reference>
<keyword evidence="12" id="KW-1185">Reference proteome</keyword>
<accession>A0AAE6JDN3</accession>
<dbReference type="Proteomes" id="UP000250557">
    <property type="component" value="Chromosome"/>
</dbReference>
<organism evidence="9 11">
    <name type="scientific">Mucilaginibacter rubeus</name>
    <dbReference type="NCBI Taxonomy" id="2027860"/>
    <lineage>
        <taxon>Bacteria</taxon>
        <taxon>Pseudomonadati</taxon>
        <taxon>Bacteroidota</taxon>
        <taxon>Sphingobacteriia</taxon>
        <taxon>Sphingobacteriales</taxon>
        <taxon>Sphingobacteriaceae</taxon>
        <taxon>Mucilaginibacter</taxon>
    </lineage>
</organism>
<reference evidence="9 11" key="1">
    <citation type="submission" date="2019-08" db="EMBL/GenBank/DDBJ databases">
        <title>Comparative genome analysis confer to the adaptation heavy metal polluted environment.</title>
        <authorList>
            <person name="Li Y."/>
        </authorList>
    </citation>
    <scope>NUCLEOTIDE SEQUENCE [LARGE SCALE GENOMIC DNA]</scope>
    <source>
        <strain evidence="9 11">P2</strain>
    </source>
</reference>
<feature type="chain" id="PRO_5042155034" evidence="6">
    <location>
        <begin position="30"/>
        <end position="469"/>
    </location>
</feature>